<name>A0AA42S7S7_9BURK</name>
<dbReference type="InterPro" id="IPR049156">
    <property type="entry name" value="Phage_chap_TAC_15-like"/>
</dbReference>
<dbReference type="Pfam" id="PF21822">
    <property type="entry name" value="Phage_TAC_15"/>
    <property type="match status" value="1"/>
</dbReference>
<accession>A0AA42S7S7</accession>
<gene>
    <name evidence="1" type="ORF">N5D93_28750</name>
</gene>
<organism evidence="1 2">
    <name type="scientific">Achromobacter spanius</name>
    <dbReference type="NCBI Taxonomy" id="217203"/>
    <lineage>
        <taxon>Bacteria</taxon>
        <taxon>Pseudomonadati</taxon>
        <taxon>Pseudomonadota</taxon>
        <taxon>Betaproteobacteria</taxon>
        <taxon>Burkholderiales</taxon>
        <taxon>Alcaligenaceae</taxon>
        <taxon>Achromobacter</taxon>
    </lineage>
</organism>
<proteinExistence type="predicted"/>
<evidence type="ECO:0000313" key="2">
    <source>
        <dbReference type="Proteomes" id="UP001161094"/>
    </source>
</evidence>
<reference evidence="1" key="1">
    <citation type="submission" date="2022-09" db="EMBL/GenBank/DDBJ databases">
        <title>Intensive care unit water sources are persistently colonized with multi-drug resistant bacteria and are the site of extensive horizontal gene transfer of antibiotic resistance genes.</title>
        <authorList>
            <person name="Diorio-Toth L."/>
        </authorList>
    </citation>
    <scope>NUCLEOTIDE SEQUENCE</scope>
    <source>
        <strain evidence="1">GD03843</strain>
    </source>
</reference>
<dbReference type="Proteomes" id="UP001161094">
    <property type="component" value="Unassembled WGS sequence"/>
</dbReference>
<protein>
    <submittedName>
        <fullName evidence="1">Uncharacterized protein</fullName>
    </submittedName>
</protein>
<comment type="caution">
    <text evidence="1">The sequence shown here is derived from an EMBL/GenBank/DDBJ whole genome shotgun (WGS) entry which is preliminary data.</text>
</comment>
<dbReference type="AlphaFoldDB" id="A0AA42S7S7"/>
<dbReference type="EMBL" id="JAOCDZ010000030">
    <property type="protein sequence ID" value="MDH0739823.1"/>
    <property type="molecule type" value="Genomic_DNA"/>
</dbReference>
<sequence>MDDRDRPGHQRDRGQYLMSAVKEVTIGTTIFRISRFDPFRQLKLLGDLQKEVLPAAGSMLSSVFNVEGASEGRDESAMLNAFRELSAKLGGDALGGWAERLIDPELVSFELAGREPQKLTSAHRGLAFADYAEILELLFHILEHNFAGPLARWAGRFGPARAKLASLSGGSTQVSKES</sequence>
<evidence type="ECO:0000313" key="1">
    <source>
        <dbReference type="EMBL" id="MDH0739823.1"/>
    </source>
</evidence>
<dbReference type="RefSeq" id="WP_279997373.1">
    <property type="nucleotide sequence ID" value="NZ_JAOCDZ010000030.1"/>
</dbReference>